<feature type="region of interest" description="Disordered" evidence="1">
    <location>
        <begin position="1"/>
        <end position="27"/>
    </location>
</feature>
<dbReference type="Gene3D" id="1.10.472.10">
    <property type="entry name" value="Cyclin-like"/>
    <property type="match status" value="1"/>
</dbReference>
<comment type="caution">
    <text evidence="2">The sequence shown here is derived from an EMBL/GenBank/DDBJ whole genome shotgun (WGS) entry which is preliminary data.</text>
</comment>
<sequence length="295" mass="31787">MGTPSAEHDDSMPSQGTGKLRRARGNTAQIGALLRNGIIEISPDPPAEQHTPGPDCDDAEGVPLGRAPSAALKRQRSPELGSNMPMSPSLFPLERAQILTTVAKAIALHIRHDPSFSAPDELAIFDQASVEGPAFDGSEDEIRQLLEAMVNLGLDPNALVVASVFIERLVQLLGSKAELRDGPIIPPSAARAIILTMVLLASKYNFDEGVRMKHVRADSDVCTALGPGLVSRFGKLEERVLTLFNWQLRVTATEYANYYEKLVDSQRSVSNALSIRVMSVPMSLSLLGMEHDAGS</sequence>
<proteinExistence type="predicted"/>
<accession>A0A8J5Y3P0</accession>
<gene>
    <name evidence="2" type="ORF">KFE25_009416</name>
</gene>
<dbReference type="Proteomes" id="UP000751190">
    <property type="component" value="Unassembled WGS sequence"/>
</dbReference>
<name>A0A8J5Y3P0_DIALT</name>
<feature type="region of interest" description="Disordered" evidence="1">
    <location>
        <begin position="39"/>
        <end position="64"/>
    </location>
</feature>
<feature type="compositionally biased region" description="Basic and acidic residues" evidence="1">
    <location>
        <begin position="1"/>
        <end position="11"/>
    </location>
</feature>
<evidence type="ECO:0000256" key="1">
    <source>
        <dbReference type="SAM" id="MobiDB-lite"/>
    </source>
</evidence>
<reference evidence="2" key="1">
    <citation type="submission" date="2021-05" db="EMBL/GenBank/DDBJ databases">
        <title>The genome of the haptophyte Pavlova lutheri (Diacronema luteri, Pavlovales) - a model for lipid biosynthesis in eukaryotic algae.</title>
        <authorList>
            <person name="Hulatt C.J."/>
            <person name="Posewitz M.C."/>
        </authorList>
    </citation>
    <scope>NUCLEOTIDE SEQUENCE</scope>
    <source>
        <strain evidence="2">NIVA-4/92</strain>
    </source>
</reference>
<evidence type="ECO:0000313" key="3">
    <source>
        <dbReference type="Proteomes" id="UP000751190"/>
    </source>
</evidence>
<dbReference type="OrthoDB" id="10518060at2759"/>
<protein>
    <submittedName>
        <fullName evidence="2">Uncharacterized protein</fullName>
    </submittedName>
</protein>
<dbReference type="AlphaFoldDB" id="A0A8J5Y3P0"/>
<evidence type="ECO:0000313" key="2">
    <source>
        <dbReference type="EMBL" id="KAG8470995.1"/>
    </source>
</evidence>
<dbReference type="EMBL" id="JAGTXO010000001">
    <property type="protein sequence ID" value="KAG8470995.1"/>
    <property type="molecule type" value="Genomic_DNA"/>
</dbReference>
<keyword evidence="3" id="KW-1185">Reference proteome</keyword>
<organism evidence="2 3">
    <name type="scientific">Diacronema lutheri</name>
    <name type="common">Unicellular marine alga</name>
    <name type="synonym">Monochrysis lutheri</name>
    <dbReference type="NCBI Taxonomy" id="2081491"/>
    <lineage>
        <taxon>Eukaryota</taxon>
        <taxon>Haptista</taxon>
        <taxon>Haptophyta</taxon>
        <taxon>Pavlovophyceae</taxon>
        <taxon>Pavlovales</taxon>
        <taxon>Pavlovaceae</taxon>
        <taxon>Diacronema</taxon>
    </lineage>
</organism>